<dbReference type="SUPFAM" id="SSF54427">
    <property type="entry name" value="NTF2-like"/>
    <property type="match status" value="1"/>
</dbReference>
<evidence type="ECO:0000259" key="1">
    <source>
        <dbReference type="Pfam" id="PF12680"/>
    </source>
</evidence>
<dbReference type="KEGG" id="siw:GH266_03255"/>
<evidence type="ECO:0000313" key="2">
    <source>
        <dbReference type="EMBL" id="QGZ33604.1"/>
    </source>
</evidence>
<protein>
    <submittedName>
        <fullName evidence="2">DUF4440 domain-containing protein</fullName>
    </submittedName>
</protein>
<organism evidence="2 3">
    <name type="scientific">Stappia indica</name>
    <dbReference type="NCBI Taxonomy" id="538381"/>
    <lineage>
        <taxon>Bacteria</taxon>
        <taxon>Pseudomonadati</taxon>
        <taxon>Pseudomonadota</taxon>
        <taxon>Alphaproteobacteria</taxon>
        <taxon>Hyphomicrobiales</taxon>
        <taxon>Stappiaceae</taxon>
        <taxon>Stappia</taxon>
    </lineage>
</organism>
<dbReference type="EMBL" id="CP046908">
    <property type="protein sequence ID" value="QGZ33604.1"/>
    <property type="molecule type" value="Genomic_DNA"/>
</dbReference>
<feature type="domain" description="SnoaL-like" evidence="1">
    <location>
        <begin position="14"/>
        <end position="97"/>
    </location>
</feature>
<evidence type="ECO:0000313" key="3">
    <source>
        <dbReference type="Proteomes" id="UP000435648"/>
    </source>
</evidence>
<dbReference type="InterPro" id="IPR032710">
    <property type="entry name" value="NTF2-like_dom_sf"/>
</dbReference>
<dbReference type="AlphaFoldDB" id="A0A857C3Y4"/>
<accession>A0A857C3Y4</accession>
<dbReference type="InterPro" id="IPR037401">
    <property type="entry name" value="SnoaL-like"/>
</dbReference>
<dbReference type="OrthoDB" id="8684708at2"/>
<dbReference type="Pfam" id="PF12680">
    <property type="entry name" value="SnoaL_2"/>
    <property type="match status" value="1"/>
</dbReference>
<dbReference type="Gene3D" id="3.10.450.50">
    <property type="match status" value="1"/>
</dbReference>
<sequence>MPVSLPAPIAAYFAADQGDGDAVARCFTEDAVVTDERQTHTGREAIRRWKTEASGKFSYTTEPFAVDEAAGAIVVRAHVAGNFPGSPVDLRYAFVLEGEQIAQLEITA</sequence>
<name>A0A857C3Y4_9HYPH</name>
<proteinExistence type="predicted"/>
<dbReference type="RefSeq" id="WP_158192611.1">
    <property type="nucleotide sequence ID" value="NZ_CP046908.1"/>
</dbReference>
<gene>
    <name evidence="2" type="ORF">GH266_03255</name>
</gene>
<dbReference type="Proteomes" id="UP000435648">
    <property type="component" value="Chromosome"/>
</dbReference>
<reference evidence="2 3" key="1">
    <citation type="submission" date="2019-12" db="EMBL/GenBank/DDBJ databases">
        <title>The genome of Stappia indica PHM037.</title>
        <authorList>
            <person name="Kacar D."/>
            <person name="Galan B."/>
            <person name="Canedo L."/>
            <person name="Rodriguez P."/>
            <person name="de la Calle F."/>
            <person name="Garcia J.L."/>
        </authorList>
    </citation>
    <scope>NUCLEOTIDE SEQUENCE [LARGE SCALE GENOMIC DNA]</scope>
    <source>
        <strain evidence="2 3">PHM037</strain>
    </source>
</reference>